<keyword evidence="1" id="KW-0175">Coiled coil</keyword>
<proteinExistence type="predicted"/>
<evidence type="ECO:0000313" key="5">
    <source>
        <dbReference type="Proteomes" id="UP000829685"/>
    </source>
</evidence>
<feature type="region of interest" description="Disordered" evidence="2">
    <location>
        <begin position="1"/>
        <end position="49"/>
    </location>
</feature>
<name>A0A9P9WCF3_9PEZI</name>
<dbReference type="PANTHER" id="PTHR35910">
    <property type="entry name" value="2EXR DOMAIN-CONTAINING PROTEIN"/>
    <property type="match status" value="1"/>
</dbReference>
<keyword evidence="5" id="KW-1185">Reference proteome</keyword>
<dbReference type="Proteomes" id="UP000829685">
    <property type="component" value="Unassembled WGS sequence"/>
</dbReference>
<dbReference type="Pfam" id="PF20150">
    <property type="entry name" value="2EXR"/>
    <property type="match status" value="1"/>
</dbReference>
<sequence>MSTSASARGSSEDSTETDAHYEGLAYDSQRSRSSRPDSPISINELPETNEGPATRKFCHLLQLNQQALYNRFDEHSSEVSGLFKGVLSVSNETQQNVAELAAEISSLRQAQLALRQKLNHDQREYYDEVEALKVAFKEELEAVTEVSNEANRQAKALRAEVQLLRRQMATPSWQFPQFKKLPPEIRNMIWRFSLPNNIFHVRETTRMDGLVSGWDLEQSWAPPAASRACREARAVASHSGGMVYTDKLFNGRQWSWFDATRDTLYISVISNEDHEFTGVIGINNIAKVAQYVTLHSAERKYHDCFMQLFQPNRFPNLKIFDFVSISYKLPRRYDPRLESRLFVLGSKVVIVAVGDFQNFIANLRGHGLSCCHEGLEELLLSLINQDQWPVPSEDLDDSIVEWSKFRRFATESWFSVRRRWFRLTGEKGMDSMGKNRCEASIEGRGMLTPSVPTFRRVIVIESG</sequence>
<evidence type="ECO:0000259" key="3">
    <source>
        <dbReference type="Pfam" id="PF20150"/>
    </source>
</evidence>
<feature type="coiled-coil region" evidence="1">
    <location>
        <begin position="90"/>
        <end position="167"/>
    </location>
</feature>
<dbReference type="InterPro" id="IPR045518">
    <property type="entry name" value="2EXR"/>
</dbReference>
<gene>
    <name evidence="4" type="ORF">JX265_011464</name>
</gene>
<organism evidence="4 5">
    <name type="scientific">Neoarthrinium moseri</name>
    <dbReference type="NCBI Taxonomy" id="1658444"/>
    <lineage>
        <taxon>Eukaryota</taxon>
        <taxon>Fungi</taxon>
        <taxon>Dikarya</taxon>
        <taxon>Ascomycota</taxon>
        <taxon>Pezizomycotina</taxon>
        <taxon>Sordariomycetes</taxon>
        <taxon>Xylariomycetidae</taxon>
        <taxon>Amphisphaeriales</taxon>
        <taxon>Apiosporaceae</taxon>
        <taxon>Neoarthrinium</taxon>
    </lineage>
</organism>
<accession>A0A9P9WCF3</accession>
<evidence type="ECO:0000256" key="2">
    <source>
        <dbReference type="SAM" id="MobiDB-lite"/>
    </source>
</evidence>
<evidence type="ECO:0000256" key="1">
    <source>
        <dbReference type="SAM" id="Coils"/>
    </source>
</evidence>
<dbReference type="AlphaFoldDB" id="A0A9P9WCF3"/>
<feature type="domain" description="2EXR" evidence="3">
    <location>
        <begin position="175"/>
        <end position="264"/>
    </location>
</feature>
<evidence type="ECO:0000313" key="4">
    <source>
        <dbReference type="EMBL" id="KAI1856823.1"/>
    </source>
</evidence>
<reference evidence="4" key="1">
    <citation type="submission" date="2021-03" db="EMBL/GenBank/DDBJ databases">
        <title>Revisited historic fungal species revealed as producer of novel bioactive compounds through whole genome sequencing and comparative genomics.</title>
        <authorList>
            <person name="Vignolle G.A."/>
            <person name="Hochenegger N."/>
            <person name="Mach R.L."/>
            <person name="Mach-Aigner A.R."/>
            <person name="Javad Rahimi M."/>
            <person name="Salim K.A."/>
            <person name="Chan C.M."/>
            <person name="Lim L.B.L."/>
            <person name="Cai F."/>
            <person name="Druzhinina I.S."/>
            <person name="U'Ren J.M."/>
            <person name="Derntl C."/>
        </authorList>
    </citation>
    <scope>NUCLEOTIDE SEQUENCE</scope>
    <source>
        <strain evidence="4">TUCIM 5799</strain>
    </source>
</reference>
<protein>
    <recommendedName>
        <fullName evidence="3">2EXR domain-containing protein</fullName>
    </recommendedName>
</protein>
<dbReference type="EMBL" id="JAFIMR010000042">
    <property type="protein sequence ID" value="KAI1856823.1"/>
    <property type="molecule type" value="Genomic_DNA"/>
</dbReference>
<comment type="caution">
    <text evidence="4">The sequence shown here is derived from an EMBL/GenBank/DDBJ whole genome shotgun (WGS) entry which is preliminary data.</text>
</comment>
<dbReference type="PANTHER" id="PTHR35910:SF6">
    <property type="entry name" value="2EXR DOMAIN-CONTAINING PROTEIN"/>
    <property type="match status" value="1"/>
</dbReference>